<proteinExistence type="inferred from homology"/>
<dbReference type="Gene3D" id="3.50.50.60">
    <property type="entry name" value="FAD/NAD(P)-binding domain"/>
    <property type="match status" value="2"/>
</dbReference>
<organism evidence="11 12">
    <name type="scientific">Capillimicrobium parvum</name>
    <dbReference type="NCBI Taxonomy" id="2884022"/>
    <lineage>
        <taxon>Bacteria</taxon>
        <taxon>Bacillati</taxon>
        <taxon>Actinomycetota</taxon>
        <taxon>Thermoleophilia</taxon>
        <taxon>Solirubrobacterales</taxon>
        <taxon>Capillimicrobiaceae</taxon>
        <taxon>Capillimicrobium</taxon>
    </lineage>
</organism>
<dbReference type="GO" id="GO:0005737">
    <property type="term" value="C:cytoplasm"/>
    <property type="evidence" value="ECO:0007669"/>
    <property type="project" value="InterPro"/>
</dbReference>
<dbReference type="InterPro" id="IPR036188">
    <property type="entry name" value="FAD/NAD-bd_sf"/>
</dbReference>
<dbReference type="EMBL" id="CP087164">
    <property type="protein sequence ID" value="UGS37641.1"/>
    <property type="molecule type" value="Genomic_DNA"/>
</dbReference>
<evidence type="ECO:0000256" key="5">
    <source>
        <dbReference type="ARBA" id="ARBA00023284"/>
    </source>
</evidence>
<evidence type="ECO:0000256" key="7">
    <source>
        <dbReference type="RuleBase" id="RU003880"/>
    </source>
</evidence>
<comment type="cofactor">
    <cofactor evidence="8">
        <name>FAD</name>
        <dbReference type="ChEBI" id="CHEBI:57692"/>
    </cofactor>
    <text evidence="8">Binds 1 FAD per subunit.</text>
</comment>
<dbReference type="PROSITE" id="PS00573">
    <property type="entry name" value="PYRIDINE_REDOX_2"/>
    <property type="match status" value="1"/>
</dbReference>
<evidence type="ECO:0000256" key="6">
    <source>
        <dbReference type="ARBA" id="ARBA00048132"/>
    </source>
</evidence>
<dbReference type="InterPro" id="IPR050097">
    <property type="entry name" value="Ferredoxin-NADP_redctase_2"/>
</dbReference>
<keyword evidence="4" id="KW-1015">Disulfide bond</keyword>
<sequence length="338" mass="36792">MTETIENVIIIGSGPAGYTAALYTARANLKPLVIEGFAWGGLLQQTTEVENYPGFREGIMGPALMQEMRDQAERFGTRFITDLATKVELADEPGGVHKVWVDEDELHHARTVVLAMGAEHKKLGVPGEEELGGRGVSYCATCDAAFFRDADTVIVGGGDSAMEEAIFLSKFANRVDVVHRRDEFRASKIMLERARSIDNIVFKTPFVVEGFEPVEGDKLPTARLRNAETGEEELLPNVGTFIAIGHEPQSDIIEDQIDVDDEGYVITQGRSTRTNRPGVFAAGDLVDHTYRQAITAAGSGCQAALDAEWYLRDTPQVPTPEGMPEGDLAEAQWAPPAA</sequence>
<keyword evidence="1 7" id="KW-0285">Flavoprotein</keyword>
<evidence type="ECO:0000256" key="9">
    <source>
        <dbReference type="SAM" id="MobiDB-lite"/>
    </source>
</evidence>
<evidence type="ECO:0000256" key="3">
    <source>
        <dbReference type="ARBA" id="ARBA00023002"/>
    </source>
</evidence>
<keyword evidence="3 7" id="KW-0560">Oxidoreductase</keyword>
<accession>A0A9E6Y1D6</accession>
<evidence type="ECO:0000313" key="12">
    <source>
        <dbReference type="Proteomes" id="UP001162834"/>
    </source>
</evidence>
<keyword evidence="5 7" id="KW-0676">Redox-active center</keyword>
<dbReference type="InterPro" id="IPR023753">
    <property type="entry name" value="FAD/NAD-binding_dom"/>
</dbReference>
<reference evidence="11" key="1">
    <citation type="journal article" date="2022" name="Int. J. Syst. Evol. Microbiol.">
        <title>Pseudomonas aegrilactucae sp. nov. and Pseudomonas morbosilactucae sp. nov., pathogens causing bacterial rot of lettuce in Japan.</title>
        <authorList>
            <person name="Sawada H."/>
            <person name="Fujikawa T."/>
            <person name="Satou M."/>
        </authorList>
    </citation>
    <scope>NUCLEOTIDE SEQUENCE</scope>
    <source>
        <strain evidence="11">0166_1</strain>
    </source>
</reference>
<dbReference type="KEGG" id="sbae:DSM104329_04061"/>
<dbReference type="AlphaFoldDB" id="A0A9E6Y1D6"/>
<dbReference type="InterPro" id="IPR008255">
    <property type="entry name" value="Pyr_nucl-diS_OxRdtase_2_AS"/>
</dbReference>
<dbReference type="RefSeq" id="WP_259311690.1">
    <property type="nucleotide sequence ID" value="NZ_CP087164.1"/>
</dbReference>
<evidence type="ECO:0000256" key="2">
    <source>
        <dbReference type="ARBA" id="ARBA00022827"/>
    </source>
</evidence>
<evidence type="ECO:0000256" key="1">
    <source>
        <dbReference type="ARBA" id="ARBA00022630"/>
    </source>
</evidence>
<gene>
    <name evidence="11" type="primary">trxB_1</name>
    <name evidence="11" type="ORF">DSM104329_04061</name>
</gene>
<evidence type="ECO:0000313" key="11">
    <source>
        <dbReference type="EMBL" id="UGS37641.1"/>
    </source>
</evidence>
<dbReference type="Proteomes" id="UP001162834">
    <property type="component" value="Chromosome"/>
</dbReference>
<dbReference type="PANTHER" id="PTHR48105">
    <property type="entry name" value="THIOREDOXIN REDUCTASE 1-RELATED-RELATED"/>
    <property type="match status" value="1"/>
</dbReference>
<protein>
    <recommendedName>
        <fullName evidence="7">Thioredoxin reductase</fullName>
        <ecNumber evidence="7">1.8.1.9</ecNumber>
    </recommendedName>
</protein>
<comment type="subunit">
    <text evidence="7">Homodimer.</text>
</comment>
<evidence type="ECO:0000259" key="10">
    <source>
        <dbReference type="Pfam" id="PF07992"/>
    </source>
</evidence>
<feature type="domain" description="FAD/NAD(P)-binding" evidence="10">
    <location>
        <begin position="7"/>
        <end position="300"/>
    </location>
</feature>
<dbReference type="PRINTS" id="PR00368">
    <property type="entry name" value="FADPNR"/>
</dbReference>
<dbReference type="EC" id="1.8.1.9" evidence="7"/>
<dbReference type="PRINTS" id="PR00469">
    <property type="entry name" value="PNDRDTASEII"/>
</dbReference>
<feature type="region of interest" description="Disordered" evidence="9">
    <location>
        <begin position="315"/>
        <end position="338"/>
    </location>
</feature>
<evidence type="ECO:0000256" key="8">
    <source>
        <dbReference type="RuleBase" id="RU003881"/>
    </source>
</evidence>
<comment type="catalytic activity">
    <reaction evidence="6 7">
        <text>[thioredoxin]-dithiol + NADP(+) = [thioredoxin]-disulfide + NADPH + H(+)</text>
        <dbReference type="Rhea" id="RHEA:20345"/>
        <dbReference type="Rhea" id="RHEA-COMP:10698"/>
        <dbReference type="Rhea" id="RHEA-COMP:10700"/>
        <dbReference type="ChEBI" id="CHEBI:15378"/>
        <dbReference type="ChEBI" id="CHEBI:29950"/>
        <dbReference type="ChEBI" id="CHEBI:50058"/>
        <dbReference type="ChEBI" id="CHEBI:57783"/>
        <dbReference type="ChEBI" id="CHEBI:58349"/>
        <dbReference type="EC" id="1.8.1.9"/>
    </reaction>
</comment>
<keyword evidence="2 7" id="KW-0274">FAD</keyword>
<dbReference type="GO" id="GO:0004791">
    <property type="term" value="F:thioredoxin-disulfide reductase (NADPH) activity"/>
    <property type="evidence" value="ECO:0007669"/>
    <property type="project" value="UniProtKB-UniRule"/>
</dbReference>
<comment type="similarity">
    <text evidence="7">Belongs to the class-II pyridine nucleotide-disulfide oxidoreductase family.</text>
</comment>
<name>A0A9E6Y1D6_9ACTN</name>
<dbReference type="InterPro" id="IPR005982">
    <property type="entry name" value="Thioredox_Rdtase"/>
</dbReference>
<dbReference type="SUPFAM" id="SSF51905">
    <property type="entry name" value="FAD/NAD(P)-binding domain"/>
    <property type="match status" value="1"/>
</dbReference>
<keyword evidence="8" id="KW-0521">NADP</keyword>
<dbReference type="Pfam" id="PF07992">
    <property type="entry name" value="Pyr_redox_2"/>
    <property type="match status" value="1"/>
</dbReference>
<evidence type="ECO:0000256" key="4">
    <source>
        <dbReference type="ARBA" id="ARBA00023157"/>
    </source>
</evidence>
<dbReference type="GO" id="GO:0019430">
    <property type="term" value="P:removal of superoxide radicals"/>
    <property type="evidence" value="ECO:0007669"/>
    <property type="project" value="UniProtKB-UniRule"/>
</dbReference>
<dbReference type="NCBIfam" id="TIGR01292">
    <property type="entry name" value="TRX_reduct"/>
    <property type="match status" value="1"/>
</dbReference>
<keyword evidence="12" id="KW-1185">Reference proteome</keyword>